<dbReference type="AlphaFoldDB" id="A0A1I8FF55"/>
<evidence type="ECO:0000256" key="1">
    <source>
        <dbReference type="SAM" id="MobiDB-lite"/>
    </source>
</evidence>
<proteinExistence type="predicted"/>
<accession>A0A1I8FF55</accession>
<sequence length="1245" mass="132376">LAADFVNRRRATPPEPPTPLEAALSAGAADAELERLLDRRDEFGDDALTRKLNALTPRPTAAVLSLLTRPRARRALLAARAVRCPPLRPLGLLQRLRDADPAAWRRAQQPEAAMDDAGAEEEAPMRLRKLRMELMKSGEPKNNLEQEALRPWTPKRTSPSWCTRGLPRPPSCRELADLHPQALPELWPAELPGGLAARAGAAGPAAAGPDGTCRIARPPWRRWPSPRSRESCAACPTCQTASGRTRRGSWCGCRSGLVAEAAAGATAARRPGAPADCEQSFVLELVKAGWLTAASQLMRLQQTRLVETCVAHPGGLAASAGRWLKSGEQAGDDASVDSGASNRERLRREAVTVCAERPGRRLFRRRRALEGARSPALLQRWRRRRRLALADAAPELLAAPALAEYADRRWADGPDPPRRLSGFGSPAGGPPRFSPRTKHAARLLSLLLFQLLLTVQAPWGGPTAPDGSGLETCWFIWLLLAAGAGDRQSRLGWRSALPPLPPLISRCCCRCIAPDRLGGGQRRAGPRGAAGAKILLLPERGAVVCACWPPCDPAGLRGCPCSNSCWCFGGLLAMAASLLPGIHLGRRALTCWSLYYAASSPAYSILVGVCLFLLLLLCWLLGARFCVTLAEAGDLAVGRQRRRCCSAGVSRDRLTRPADADIEAAAALNRQDVYGNGCQGGGGGGDVGGSLGPAASRRRHGGGGGGSWGAARKGGPAVPAVPSRCVSGKRHNFQRAWRRRAKGGSISAGACSGSRTQPRVSLQVGEEGALAGMVRQARRVKSSRVSLRSSTSAGFSQSDSGKPATEYLFEPLLLCFFFSRQSRAASRFFFAWRPRQFELAGATAAWQCFIWKAAYTPSFQLHCGLRRQQKGRQAAAATLGVVSEGSSESGGGAAAATDSPACGPAAAHVESAVSVGAASQTDEGEEGDEERNCESSASAAIRSRATGRQCARCDLSCASSWALAAAQSATSASRSPSPAVLTALPHLQPRPGSLAPPGQVRVQASCRGSRRLLRRHLRSNGGGGADDDLLAGCARPAGRWQRGPSPAADAGAAAALPGGRQHNLLLRLAILQIVRRLGDEELAEVAGVVAAVSQELQTFSPWWQAVAFSLLVEKMQELKKSINHSAAKGQSFSGTPAAGWRKRHSSSLTGWHQRAWGSVATVQVARRAAGLLVAQVQLAQLRQGQRQRSSRLDISRRYSEQRGLEAGGLASKRNANNARLLAVAVVEEGQLDLLQCVTTRKFLAW</sequence>
<protein>
    <submittedName>
        <fullName evidence="4">ANK_REP_REGION domain-containing protein</fullName>
    </submittedName>
</protein>
<keyword evidence="2" id="KW-1133">Transmembrane helix</keyword>
<keyword evidence="2" id="KW-0472">Membrane</keyword>
<feature type="region of interest" description="Disordered" evidence="1">
    <location>
        <begin position="913"/>
        <end position="936"/>
    </location>
</feature>
<organism evidence="3 4">
    <name type="scientific">Macrostomum lignano</name>
    <dbReference type="NCBI Taxonomy" id="282301"/>
    <lineage>
        <taxon>Eukaryota</taxon>
        <taxon>Metazoa</taxon>
        <taxon>Spiralia</taxon>
        <taxon>Lophotrochozoa</taxon>
        <taxon>Platyhelminthes</taxon>
        <taxon>Rhabditophora</taxon>
        <taxon>Macrostomorpha</taxon>
        <taxon>Macrostomida</taxon>
        <taxon>Macrostomidae</taxon>
        <taxon>Macrostomum</taxon>
    </lineage>
</organism>
<evidence type="ECO:0000256" key="2">
    <source>
        <dbReference type="SAM" id="Phobius"/>
    </source>
</evidence>
<feature type="transmembrane region" description="Helical" evidence="2">
    <location>
        <begin position="568"/>
        <end position="589"/>
    </location>
</feature>
<evidence type="ECO:0000313" key="3">
    <source>
        <dbReference type="Proteomes" id="UP000095280"/>
    </source>
</evidence>
<dbReference type="WBParaSite" id="maker-unitig_31507-snap-gene-0.4-mRNA-1">
    <property type="protein sequence ID" value="maker-unitig_31507-snap-gene-0.4-mRNA-1"/>
    <property type="gene ID" value="maker-unitig_31507-snap-gene-0.4"/>
</dbReference>
<feature type="transmembrane region" description="Helical" evidence="2">
    <location>
        <begin position="601"/>
        <end position="622"/>
    </location>
</feature>
<name>A0A1I8FF55_9PLAT</name>
<evidence type="ECO:0000313" key="4">
    <source>
        <dbReference type="WBParaSite" id="maker-unitig_31507-snap-gene-0.4-mRNA-1"/>
    </source>
</evidence>
<dbReference type="Proteomes" id="UP000095280">
    <property type="component" value="Unplaced"/>
</dbReference>
<feature type="compositionally biased region" description="Acidic residues" evidence="1">
    <location>
        <begin position="922"/>
        <end position="931"/>
    </location>
</feature>
<reference evidence="4" key="1">
    <citation type="submission" date="2016-11" db="UniProtKB">
        <authorList>
            <consortium name="WormBaseParasite"/>
        </authorList>
    </citation>
    <scope>IDENTIFICATION</scope>
</reference>
<keyword evidence="3" id="KW-1185">Reference proteome</keyword>
<keyword evidence="2" id="KW-0812">Transmembrane</keyword>
<feature type="region of interest" description="Disordered" evidence="1">
    <location>
        <begin position="689"/>
        <end position="725"/>
    </location>
</feature>
<feature type="region of interest" description="Disordered" evidence="1">
    <location>
        <begin position="1"/>
        <end position="22"/>
    </location>
</feature>